<dbReference type="AlphaFoldDB" id="A0AAD6XEZ1"/>
<accession>A0AAD6XEZ1</accession>
<comment type="caution">
    <text evidence="1">The sequence shown here is derived from an EMBL/GenBank/DDBJ whole genome shotgun (WGS) entry which is preliminary data.</text>
</comment>
<sequence length="167" mass="18818">MRFRTLFLNLFRDTSFFPVSSAQGALGSPLEPDNHSPVFREILFIGQDPQPLSPPIIPIFCAHLQGLAMTLWRRGLAVAGLSHSRGIPHELLSRVASFRIRPRIRARRPVEIRQPRDGDDSHGRRLVGRARQGVVCVRLGAGRRSNPARAWSSTFRRLGRMHPSTSR</sequence>
<name>A0AAD6XEZ1_9AGAR</name>
<reference evidence="1" key="1">
    <citation type="submission" date="2023-03" db="EMBL/GenBank/DDBJ databases">
        <title>Massive genome expansion in bonnet fungi (Mycena s.s.) driven by repeated elements and novel gene families across ecological guilds.</title>
        <authorList>
            <consortium name="Lawrence Berkeley National Laboratory"/>
            <person name="Harder C.B."/>
            <person name="Miyauchi S."/>
            <person name="Viragh M."/>
            <person name="Kuo A."/>
            <person name="Thoen E."/>
            <person name="Andreopoulos B."/>
            <person name="Lu D."/>
            <person name="Skrede I."/>
            <person name="Drula E."/>
            <person name="Henrissat B."/>
            <person name="Morin E."/>
            <person name="Kohler A."/>
            <person name="Barry K."/>
            <person name="LaButti K."/>
            <person name="Morin E."/>
            <person name="Salamov A."/>
            <person name="Lipzen A."/>
            <person name="Mereny Z."/>
            <person name="Hegedus B."/>
            <person name="Baldrian P."/>
            <person name="Stursova M."/>
            <person name="Weitz H."/>
            <person name="Taylor A."/>
            <person name="Grigoriev I.V."/>
            <person name="Nagy L.G."/>
            <person name="Martin F."/>
            <person name="Kauserud H."/>
        </authorList>
    </citation>
    <scope>NUCLEOTIDE SEQUENCE</scope>
    <source>
        <strain evidence="1">CBHHK200</strain>
    </source>
</reference>
<gene>
    <name evidence="1" type="ORF">C8F04DRAFT_1066220</name>
</gene>
<proteinExistence type="predicted"/>
<evidence type="ECO:0000313" key="1">
    <source>
        <dbReference type="EMBL" id="KAJ7045800.1"/>
    </source>
</evidence>
<dbReference type="Proteomes" id="UP001218188">
    <property type="component" value="Unassembled WGS sequence"/>
</dbReference>
<organism evidence="1 2">
    <name type="scientific">Mycena alexandri</name>
    <dbReference type="NCBI Taxonomy" id="1745969"/>
    <lineage>
        <taxon>Eukaryota</taxon>
        <taxon>Fungi</taxon>
        <taxon>Dikarya</taxon>
        <taxon>Basidiomycota</taxon>
        <taxon>Agaricomycotina</taxon>
        <taxon>Agaricomycetes</taxon>
        <taxon>Agaricomycetidae</taxon>
        <taxon>Agaricales</taxon>
        <taxon>Marasmiineae</taxon>
        <taxon>Mycenaceae</taxon>
        <taxon>Mycena</taxon>
    </lineage>
</organism>
<protein>
    <submittedName>
        <fullName evidence="1">Uncharacterized protein</fullName>
    </submittedName>
</protein>
<dbReference type="EMBL" id="JARJCM010000004">
    <property type="protein sequence ID" value="KAJ7045800.1"/>
    <property type="molecule type" value="Genomic_DNA"/>
</dbReference>
<evidence type="ECO:0000313" key="2">
    <source>
        <dbReference type="Proteomes" id="UP001218188"/>
    </source>
</evidence>
<keyword evidence="2" id="KW-1185">Reference proteome</keyword>